<evidence type="ECO:0008006" key="6">
    <source>
        <dbReference type="Google" id="ProtNLM"/>
    </source>
</evidence>
<dbReference type="AlphaFoldDB" id="A0AAD9HXD4"/>
<dbReference type="HAMAP" id="MF_00391">
    <property type="entry name" value="Ribosomal_bL34"/>
    <property type="match status" value="1"/>
</dbReference>
<reference evidence="4" key="1">
    <citation type="journal article" date="2023" name="Mol. Plant Microbe Interact.">
        <title>Elucidating the Obligate Nature and Biological Capacity of an Invasive Fungal Corn Pathogen.</title>
        <authorList>
            <person name="MacCready J.S."/>
            <person name="Roggenkamp E.M."/>
            <person name="Gdanetz K."/>
            <person name="Chilvers M.I."/>
        </authorList>
    </citation>
    <scope>NUCLEOTIDE SEQUENCE</scope>
    <source>
        <strain evidence="4">PM02</strain>
    </source>
</reference>
<dbReference type="InterPro" id="IPR000271">
    <property type="entry name" value="Ribosomal_bL34"/>
</dbReference>
<dbReference type="GO" id="GO:0003735">
    <property type="term" value="F:structural constituent of ribosome"/>
    <property type="evidence" value="ECO:0007669"/>
    <property type="project" value="InterPro"/>
</dbReference>
<evidence type="ECO:0000256" key="1">
    <source>
        <dbReference type="ARBA" id="ARBA00010111"/>
    </source>
</evidence>
<dbReference type="Gene3D" id="1.10.287.3980">
    <property type="match status" value="1"/>
</dbReference>
<dbReference type="EMBL" id="JAQQPM010000001">
    <property type="protein sequence ID" value="KAK2066492.1"/>
    <property type="molecule type" value="Genomic_DNA"/>
</dbReference>
<keyword evidence="2" id="KW-0689">Ribosomal protein</keyword>
<dbReference type="GO" id="GO:0005840">
    <property type="term" value="C:ribosome"/>
    <property type="evidence" value="ECO:0007669"/>
    <property type="project" value="UniProtKB-KW"/>
</dbReference>
<dbReference type="GO" id="GO:1990904">
    <property type="term" value="C:ribonucleoprotein complex"/>
    <property type="evidence" value="ECO:0007669"/>
    <property type="project" value="UniProtKB-KW"/>
</dbReference>
<comment type="similarity">
    <text evidence="1">Belongs to the bacterial ribosomal protein bL34 family.</text>
</comment>
<dbReference type="Proteomes" id="UP001217918">
    <property type="component" value="Unassembled WGS sequence"/>
</dbReference>
<dbReference type="Pfam" id="PF00468">
    <property type="entry name" value="Ribosomal_L34"/>
    <property type="match status" value="1"/>
</dbReference>
<keyword evidence="3" id="KW-0687">Ribonucleoprotein</keyword>
<dbReference type="GO" id="GO:0006412">
    <property type="term" value="P:translation"/>
    <property type="evidence" value="ECO:0007669"/>
    <property type="project" value="InterPro"/>
</dbReference>
<evidence type="ECO:0000256" key="3">
    <source>
        <dbReference type="ARBA" id="ARBA00023274"/>
    </source>
</evidence>
<organism evidence="4 5">
    <name type="scientific">Phyllachora maydis</name>
    <dbReference type="NCBI Taxonomy" id="1825666"/>
    <lineage>
        <taxon>Eukaryota</taxon>
        <taxon>Fungi</taxon>
        <taxon>Dikarya</taxon>
        <taxon>Ascomycota</taxon>
        <taxon>Pezizomycotina</taxon>
        <taxon>Sordariomycetes</taxon>
        <taxon>Sordariomycetidae</taxon>
        <taxon>Phyllachorales</taxon>
        <taxon>Phyllachoraceae</taxon>
        <taxon>Phyllachora</taxon>
    </lineage>
</organism>
<dbReference type="NCBIfam" id="TIGR01030">
    <property type="entry name" value="rpmH_bact"/>
    <property type="match status" value="1"/>
</dbReference>
<gene>
    <name evidence="4" type="ORF">P8C59_000306</name>
</gene>
<evidence type="ECO:0000313" key="4">
    <source>
        <dbReference type="EMBL" id="KAK2066492.1"/>
    </source>
</evidence>
<comment type="caution">
    <text evidence="4">The sequence shown here is derived from an EMBL/GenBank/DDBJ whole genome shotgun (WGS) entry which is preliminary data.</text>
</comment>
<protein>
    <recommendedName>
        <fullName evidence="6">Ribosomal protein L34</fullName>
    </recommendedName>
</protein>
<name>A0AAD9HXD4_9PEZI</name>
<keyword evidence="5" id="KW-1185">Reference proteome</keyword>
<accession>A0AAD9HXD4</accession>
<proteinExistence type="inferred from homology"/>
<evidence type="ECO:0000256" key="2">
    <source>
        <dbReference type="ARBA" id="ARBA00022980"/>
    </source>
</evidence>
<evidence type="ECO:0000313" key="5">
    <source>
        <dbReference type="Proteomes" id="UP001217918"/>
    </source>
</evidence>
<sequence>MTNSTRFFSHLPTLRPALPGAAAAAAAPAFRAPLSRTPTSFAAATLDLVPKTAISAHPALLGAQIRCGPRPTMSGATRLIQKRRHGFLSRLRTAKGRKMLARRRAKGRRRLSA</sequence>